<evidence type="ECO:0000313" key="2">
    <source>
        <dbReference type="Proteomes" id="UP000549616"/>
    </source>
</evidence>
<name>A0A853BA36_9PSEU</name>
<evidence type="ECO:0008006" key="3">
    <source>
        <dbReference type="Google" id="ProtNLM"/>
    </source>
</evidence>
<dbReference type="AlphaFoldDB" id="A0A853BA36"/>
<proteinExistence type="predicted"/>
<dbReference type="SUPFAM" id="SSF54427">
    <property type="entry name" value="NTF2-like"/>
    <property type="match status" value="1"/>
</dbReference>
<dbReference type="EMBL" id="JACCFK010000002">
    <property type="protein sequence ID" value="NYI91840.1"/>
    <property type="molecule type" value="Genomic_DNA"/>
</dbReference>
<gene>
    <name evidence="1" type="ORF">HNR02_005215</name>
</gene>
<comment type="caution">
    <text evidence="1">The sequence shown here is derived from an EMBL/GenBank/DDBJ whole genome shotgun (WGS) entry which is preliminary data.</text>
</comment>
<dbReference type="Gene3D" id="3.10.450.50">
    <property type="match status" value="1"/>
</dbReference>
<reference evidence="1 2" key="1">
    <citation type="submission" date="2020-07" db="EMBL/GenBank/DDBJ databases">
        <title>Sequencing the genomes of 1000 actinobacteria strains.</title>
        <authorList>
            <person name="Klenk H.-P."/>
        </authorList>
    </citation>
    <scope>NUCLEOTIDE SEQUENCE [LARGE SCALE GENOMIC DNA]</scope>
    <source>
        <strain evidence="1 2">DSM 104006</strain>
    </source>
</reference>
<protein>
    <recommendedName>
        <fullName evidence="3">SnoaL-like domain-containing protein</fullName>
    </recommendedName>
</protein>
<evidence type="ECO:0000313" key="1">
    <source>
        <dbReference type="EMBL" id="NYI91840.1"/>
    </source>
</evidence>
<keyword evidence="2" id="KW-1185">Reference proteome</keyword>
<organism evidence="1 2">
    <name type="scientific">Amycolatopsis endophytica</name>
    <dbReference type="NCBI Taxonomy" id="860233"/>
    <lineage>
        <taxon>Bacteria</taxon>
        <taxon>Bacillati</taxon>
        <taxon>Actinomycetota</taxon>
        <taxon>Actinomycetes</taxon>
        <taxon>Pseudonocardiales</taxon>
        <taxon>Pseudonocardiaceae</taxon>
        <taxon>Amycolatopsis</taxon>
    </lineage>
</organism>
<accession>A0A853BA36</accession>
<dbReference type="InterPro" id="IPR032710">
    <property type="entry name" value="NTF2-like_dom_sf"/>
</dbReference>
<sequence length="120" mass="13713">MPSRADVDSWIERCVHAWTTSDRNDLAALFTSGAEYHEWPYETHWIGRDDIIEGRQDRADWQCNGWTFAWDVLMITGGTAAVRGLGTYPEFGVFGNLWTLTFAPDGRGDVFRRWNNAAPD</sequence>
<dbReference type="RefSeq" id="WP_179776166.1">
    <property type="nucleotide sequence ID" value="NZ_JACCFK010000002.1"/>
</dbReference>
<dbReference type="Proteomes" id="UP000549616">
    <property type="component" value="Unassembled WGS sequence"/>
</dbReference>